<proteinExistence type="predicted"/>
<keyword evidence="8" id="KW-1185">Reference proteome</keyword>
<reference evidence="7" key="1">
    <citation type="journal article" date="2018" name="Genome Announc.">
        <title>Draft Genome Sequence of "Candidatus Phycosocius bacilliformis," an Alphaproteobacterial Ectosymbiont of the Hydrocarbon-Producing Green Alga Botryococcus braunii.</title>
        <authorList>
            <person name="Tanabe Y."/>
            <person name="Yamaguchi H."/>
            <person name="Watanabe M.M."/>
        </authorList>
    </citation>
    <scope>NUCLEOTIDE SEQUENCE [LARGE SCALE GENOMIC DNA]</scope>
    <source>
        <strain evidence="7">BOTRYCO-2</strain>
    </source>
</reference>
<dbReference type="SUPFAM" id="SSF52540">
    <property type="entry name" value="P-loop containing nucleoside triphosphate hydrolases"/>
    <property type="match status" value="1"/>
</dbReference>
<name>A0A2P2EAU3_9PROT</name>
<evidence type="ECO:0000259" key="6">
    <source>
        <dbReference type="PROSITE" id="PS50893"/>
    </source>
</evidence>
<feature type="domain" description="ABC transporter" evidence="6">
    <location>
        <begin position="3"/>
        <end position="238"/>
    </location>
</feature>
<evidence type="ECO:0000256" key="1">
    <source>
        <dbReference type="ARBA" id="ARBA00022448"/>
    </source>
</evidence>
<dbReference type="InterPro" id="IPR003439">
    <property type="entry name" value="ABC_transporter-like_ATP-bd"/>
</dbReference>
<dbReference type="EMBL" id="BFBR01000005">
    <property type="protein sequence ID" value="GBF58188.1"/>
    <property type="molecule type" value="Genomic_DNA"/>
</dbReference>
<sequence length="258" mass="27399">MSLELRAARVCAGEAVLLADVSLRLTPGRLIGLLGPNGAGKTTAIRALLGLQKLAAGQALVAGQDVASLSARQRARLISYLPQARKLAWPVCVREAIGLGRFAYGGPLGRLGPTDRAEIDLALTRCDLVHLAARAVTSLSGGELARVHLARALVGQSPILIADEPTAALDPGHAFAVLEMLQTEAQAGKTVLVVLHDLDLATRFCDEVILLDQGRVISHGPPIEALSIERLAEIYGIEGVWDQKTLRIRGRINQTLMV</sequence>
<dbReference type="InterPro" id="IPR027417">
    <property type="entry name" value="P-loop_NTPase"/>
</dbReference>
<keyword evidence="2" id="KW-0547">Nucleotide-binding</keyword>
<dbReference type="Gene3D" id="3.40.50.300">
    <property type="entry name" value="P-loop containing nucleotide triphosphate hydrolases"/>
    <property type="match status" value="1"/>
</dbReference>
<dbReference type="Proteomes" id="UP000245086">
    <property type="component" value="Unassembled WGS sequence"/>
</dbReference>
<keyword evidence="3 7" id="KW-0067">ATP-binding</keyword>
<accession>A0A2P2EAU3</accession>
<evidence type="ECO:0000256" key="3">
    <source>
        <dbReference type="ARBA" id="ARBA00022840"/>
    </source>
</evidence>
<dbReference type="GO" id="GO:0005524">
    <property type="term" value="F:ATP binding"/>
    <property type="evidence" value="ECO:0007669"/>
    <property type="project" value="UniProtKB-KW"/>
</dbReference>
<evidence type="ECO:0000313" key="8">
    <source>
        <dbReference type="Proteomes" id="UP000245086"/>
    </source>
</evidence>
<evidence type="ECO:0000256" key="5">
    <source>
        <dbReference type="ARBA" id="ARBA00037066"/>
    </source>
</evidence>
<dbReference type="PANTHER" id="PTHR42794:SF1">
    <property type="entry name" value="HEMIN IMPORT ATP-BINDING PROTEIN HMUV"/>
    <property type="match status" value="1"/>
</dbReference>
<keyword evidence="4" id="KW-1278">Translocase</keyword>
<protein>
    <submittedName>
        <fullName evidence="7">Fe(3+) dicitrate transport ATP-binding protein FecE</fullName>
    </submittedName>
</protein>
<dbReference type="SMART" id="SM00382">
    <property type="entry name" value="AAA"/>
    <property type="match status" value="1"/>
</dbReference>
<dbReference type="InterPro" id="IPR003593">
    <property type="entry name" value="AAA+_ATPase"/>
</dbReference>
<keyword evidence="1" id="KW-0813">Transport</keyword>
<dbReference type="CDD" id="cd03214">
    <property type="entry name" value="ABC_Iron-Siderophores_B12_Hemin"/>
    <property type="match status" value="1"/>
</dbReference>
<gene>
    <name evidence="7" type="primary">fecE</name>
    <name evidence="7" type="ORF">PbB2_01860</name>
</gene>
<organism evidence="7 8">
    <name type="scientific">Candidatus Phycosocius bacilliformis</name>
    <dbReference type="NCBI Taxonomy" id="1445552"/>
    <lineage>
        <taxon>Bacteria</taxon>
        <taxon>Pseudomonadati</taxon>
        <taxon>Pseudomonadota</taxon>
        <taxon>Alphaproteobacteria</taxon>
        <taxon>Caulobacterales</taxon>
        <taxon>Caulobacterales incertae sedis</taxon>
        <taxon>Candidatus Phycosocius</taxon>
    </lineage>
</organism>
<dbReference type="PROSITE" id="PS50893">
    <property type="entry name" value="ABC_TRANSPORTER_2"/>
    <property type="match status" value="1"/>
</dbReference>
<dbReference type="Pfam" id="PF00005">
    <property type="entry name" value="ABC_tran"/>
    <property type="match status" value="1"/>
</dbReference>
<dbReference type="AlphaFoldDB" id="A0A2P2EAU3"/>
<dbReference type="OrthoDB" id="9806149at2"/>
<dbReference type="PANTHER" id="PTHR42794">
    <property type="entry name" value="HEMIN IMPORT ATP-BINDING PROTEIN HMUV"/>
    <property type="match status" value="1"/>
</dbReference>
<dbReference type="GO" id="GO:0016887">
    <property type="term" value="F:ATP hydrolysis activity"/>
    <property type="evidence" value="ECO:0007669"/>
    <property type="project" value="InterPro"/>
</dbReference>
<comment type="function">
    <text evidence="5">Part of the ABC transporter complex HmuTUV involved in hemin import. Responsible for energy coupling to the transport system.</text>
</comment>
<evidence type="ECO:0000256" key="4">
    <source>
        <dbReference type="ARBA" id="ARBA00022967"/>
    </source>
</evidence>
<evidence type="ECO:0000313" key="7">
    <source>
        <dbReference type="EMBL" id="GBF58188.1"/>
    </source>
</evidence>
<evidence type="ECO:0000256" key="2">
    <source>
        <dbReference type="ARBA" id="ARBA00022741"/>
    </source>
</evidence>
<dbReference type="RefSeq" id="WP_108985050.1">
    <property type="nucleotide sequence ID" value="NZ_BFBR01000005.1"/>
</dbReference>
<comment type="caution">
    <text evidence="7">The sequence shown here is derived from an EMBL/GenBank/DDBJ whole genome shotgun (WGS) entry which is preliminary data.</text>
</comment>